<feature type="region of interest" description="Disordered" evidence="3">
    <location>
        <begin position="844"/>
        <end position="874"/>
    </location>
</feature>
<dbReference type="EMBL" id="UGHK01000002">
    <property type="protein sequence ID" value="STO71110.1"/>
    <property type="molecule type" value="Genomic_DNA"/>
</dbReference>
<evidence type="ECO:0000256" key="4">
    <source>
        <dbReference type="SAM" id="Phobius"/>
    </source>
</evidence>
<evidence type="ECO:0000256" key="1">
    <source>
        <dbReference type="ARBA" id="ARBA00022612"/>
    </source>
</evidence>
<gene>
    <name evidence="6" type="ORF">NCTC11296_01005</name>
</gene>
<keyword evidence="1" id="KW-1188">Viral release from host cell</keyword>
<dbReference type="NCBIfam" id="TIGR01760">
    <property type="entry name" value="tape_meas_TP901"/>
    <property type="match status" value="1"/>
</dbReference>
<dbReference type="InterPro" id="IPR010090">
    <property type="entry name" value="Phage_tape_meas"/>
</dbReference>
<keyword evidence="4" id="KW-0472">Membrane</keyword>
<keyword evidence="4" id="KW-0812">Transmembrane</keyword>
<organism evidence="6 7">
    <name type="scientific">Avibacterium paragallinarum</name>
    <name type="common">Haemophilus gallinarum</name>
    <dbReference type="NCBI Taxonomy" id="728"/>
    <lineage>
        <taxon>Bacteria</taxon>
        <taxon>Pseudomonadati</taxon>
        <taxon>Pseudomonadota</taxon>
        <taxon>Gammaproteobacteria</taxon>
        <taxon>Pasteurellales</taxon>
        <taxon>Pasteurellaceae</taxon>
        <taxon>Avibacterium</taxon>
    </lineage>
</organism>
<evidence type="ECO:0000256" key="3">
    <source>
        <dbReference type="SAM" id="MobiDB-lite"/>
    </source>
</evidence>
<accession>A0A377I7U0</accession>
<reference evidence="6 7" key="1">
    <citation type="submission" date="2018-06" db="EMBL/GenBank/DDBJ databases">
        <authorList>
            <consortium name="Pathogen Informatics"/>
            <person name="Doyle S."/>
        </authorList>
    </citation>
    <scope>NUCLEOTIDE SEQUENCE [LARGE SCALE GENOMIC DNA]</scope>
    <source>
        <strain evidence="6 7">NCTC11296</strain>
    </source>
</reference>
<dbReference type="AlphaFoldDB" id="A0A377I7U0"/>
<feature type="transmembrane region" description="Helical" evidence="4">
    <location>
        <begin position="605"/>
        <end position="628"/>
    </location>
</feature>
<proteinExistence type="predicted"/>
<dbReference type="Proteomes" id="UP000254465">
    <property type="component" value="Unassembled WGS sequence"/>
</dbReference>
<dbReference type="PANTHER" id="PTHR37813">
    <property type="entry name" value="FELS-2 PROPHAGE PROTEIN"/>
    <property type="match status" value="1"/>
</dbReference>
<keyword evidence="2" id="KW-0175">Coiled coil</keyword>
<protein>
    <submittedName>
        <fullName evidence="6">Putative bacteriophage tail protein/phage tail tape measure protein, TP901 family</fullName>
    </submittedName>
</protein>
<name>A0A377I7U0_AVIPA</name>
<dbReference type="RefSeq" id="WP_021724076.1">
    <property type="nucleotide sequence ID" value="NZ_RQXP01000054.1"/>
</dbReference>
<evidence type="ECO:0000313" key="6">
    <source>
        <dbReference type="EMBL" id="STO71110.1"/>
    </source>
</evidence>
<evidence type="ECO:0000256" key="2">
    <source>
        <dbReference type="SAM" id="Coils"/>
    </source>
</evidence>
<feature type="coiled-coil region" evidence="2">
    <location>
        <begin position="61"/>
        <end position="88"/>
    </location>
</feature>
<feature type="domain" description="Phage tail tape measure protein" evidence="5">
    <location>
        <begin position="158"/>
        <end position="353"/>
    </location>
</feature>
<evidence type="ECO:0000259" key="5">
    <source>
        <dbReference type="Pfam" id="PF10145"/>
    </source>
</evidence>
<keyword evidence="4" id="KW-1133">Transmembrane helix</keyword>
<sequence length="949" mass="102636">MATNELMIGLVIGTTLKGVSAAFTTVTKLSSRLSSQIEKATAQQSRFGLALQKMHYPAKSLDAIAKRYQQLDNAISRAEKSQQRLNGAMAFSENWDKAKKRMQGQLMETAAHGYAVGRPLMTSIQTYMAQEDAANDLKITMMKANGSFGKFKEIGKIADDLGRDLPGTKKDFYNLARALKMQGVNDDILIGGGLQTAAKLNVLLGMDQFEGGEFLAKLMEGHGLSEGELKASADNLQRAMFAGGMNKEQMYGAMTYYASNVRSMKLTGEENAKKIFAIQGMAAQQGLEGTSFGTNFSTMLDRMNKGPKMIAEAKKGMKAEARDILESSGVEFNFWDKKGNFKGIDGMMTELEKLDIIRQKYGDEGAGLVADALFGTEGKRVALLLAQKGKQGLEEFLQKMREQASLEERIAQKTRTLSAAMEALGGVWESAVGTIGSAFADDLKEIAKAGQHFIEDTLTPWISENKGLIRTFVGFVGGLLAMKLSFLGVGYGLNLLFSPFVRLYVGATKLNGAFNAIRLARLTGDFSKLSLKLRLLNRAFSFVGGGSWRLAKGLSGGIFGATKRVASAFISANKWGFKLGMTLAGKLFGGLQLVGKGILFIGRALGLNPIGIAVMAIAGAAFLIYQYWEPIKTFFSDMWENVKGFFNSGIGNITATILDWSPIGLFYKAFAAVLNWFGVDLPSSFSQFGMGMINKLGEGISKAFEGVKNFIGSTVDWIKGKLGFAAETELAISTKQANIAQSAIGSSSMATTGAQLALDNAKKRGFSSGGYTGDGGKHEVAGVVHKGEYVLNKEITSRLGVANIQRLANIAMVAGQSAFAAVSPLEPVMTEVKQPKSTIAANTVTSGQKEAKKQPHLTPKTKTGVKKKSHQAGVQQALSQRAKEKAEPMQHKSPIVVHFSPVINVNGNQEKTDILADITQAMQRGNRELERVVERIFDQMIDQRGRRAY</sequence>
<dbReference type="PANTHER" id="PTHR37813:SF1">
    <property type="entry name" value="FELS-2 PROPHAGE PROTEIN"/>
    <property type="match status" value="1"/>
</dbReference>
<evidence type="ECO:0000313" key="7">
    <source>
        <dbReference type="Proteomes" id="UP000254465"/>
    </source>
</evidence>
<dbReference type="Pfam" id="PF10145">
    <property type="entry name" value="PhageMin_Tail"/>
    <property type="match status" value="1"/>
</dbReference>